<dbReference type="Gene3D" id="1.20.5.190">
    <property type="match status" value="1"/>
</dbReference>
<dbReference type="PROSITE" id="PS51688">
    <property type="entry name" value="ICA"/>
    <property type="match status" value="1"/>
</dbReference>
<sequence length="227" mass="25413">MVTKTVIPGDITTLKGDISSINGKVSTLQTEMTSAKQDISSRYTKTEVDNKLKNKLEVNALESGNYGGDFYPLTGREAFYLWGLGTTTAAANLYLNPDPAISSVLRSTSSIRYKHSVETIDSEHADVIFRMRPVWYRSQCENDRRDWGFYGLIAEEVGEIAPQFVHWRPANEDDAPEAISSNGLVAEGVMYERLVVPLIHHIQKLTERVDELESELKLLLTSRSDIG</sequence>
<dbReference type="AlphaFoldDB" id="A0A400LI45"/>
<dbReference type="InterPro" id="IPR030392">
    <property type="entry name" value="S74_ICA"/>
</dbReference>
<proteinExistence type="predicted"/>
<reference evidence="1 2" key="1">
    <citation type="submission" date="2018-08" db="EMBL/GenBank/DDBJ databases">
        <authorList>
            <consortium name="PulseNet: The National Subtyping Network for Foodborne Disease Surveillance"/>
            <person name="Tarr C.L."/>
            <person name="Trees E."/>
            <person name="Katz L.S."/>
            <person name="Carleton-Romer H.A."/>
            <person name="Stroika S."/>
            <person name="Kucerova Z."/>
            <person name="Roache K.F."/>
            <person name="Sabol A.L."/>
            <person name="Besser J."/>
            <person name="Gerner-Smidt P."/>
        </authorList>
    </citation>
    <scope>NUCLEOTIDE SEQUENCE [LARGE SCALE GENOMIC DNA]</scope>
    <source>
        <strain evidence="1 2">PNUSAE011918</strain>
    </source>
</reference>
<gene>
    <name evidence="1" type="ORF">C2R31_002695</name>
</gene>
<protein>
    <submittedName>
        <fullName evidence="1">Tail fiber domain-containing protein</fullName>
    </submittedName>
</protein>
<name>A0A400LI45_ECOLX</name>
<dbReference type="EMBL" id="AASCBU010000011">
    <property type="protein sequence ID" value="EFA8784849.1"/>
    <property type="molecule type" value="Genomic_DNA"/>
</dbReference>
<dbReference type="RefSeq" id="WP_000256863.1">
    <property type="nucleotide sequence ID" value="NZ_AP027570.1"/>
</dbReference>
<dbReference type="Pfam" id="PF13884">
    <property type="entry name" value="Peptidase_S74"/>
    <property type="match status" value="1"/>
</dbReference>
<accession>A0A400LI45</accession>
<evidence type="ECO:0000313" key="2">
    <source>
        <dbReference type="Proteomes" id="UP000567387"/>
    </source>
</evidence>
<organism evidence="1 2">
    <name type="scientific">Escherichia coli</name>
    <dbReference type="NCBI Taxonomy" id="562"/>
    <lineage>
        <taxon>Bacteria</taxon>
        <taxon>Pseudomonadati</taxon>
        <taxon>Pseudomonadota</taxon>
        <taxon>Gammaproteobacteria</taxon>
        <taxon>Enterobacterales</taxon>
        <taxon>Enterobacteriaceae</taxon>
        <taxon>Escherichia</taxon>
    </lineage>
</organism>
<evidence type="ECO:0000313" key="1">
    <source>
        <dbReference type="EMBL" id="EFA8784849.1"/>
    </source>
</evidence>
<dbReference type="Proteomes" id="UP000567387">
    <property type="component" value="Unassembled WGS sequence"/>
</dbReference>
<comment type="caution">
    <text evidence="1">The sequence shown here is derived from an EMBL/GenBank/DDBJ whole genome shotgun (WGS) entry which is preliminary data.</text>
</comment>